<keyword evidence="2" id="KW-1185">Reference proteome</keyword>
<reference evidence="1 2" key="1">
    <citation type="submission" date="2017-07" db="EMBL/GenBank/DDBJ databases">
        <title>Complete Genome Sequence of the cosmetic ferment Vitreoscilla filiformis (ATCC15551).</title>
        <authorList>
            <person name="Contreras S."/>
            <person name="Sagory-Zalkind P."/>
            <person name="Blanquart H."/>
            <person name="Iltis A."/>
            <person name="Morand S.C."/>
        </authorList>
    </citation>
    <scope>NUCLEOTIDE SEQUENCE [LARGE SCALE GENOMIC DNA]</scope>
    <source>
        <strain evidence="1 2">ATCC 15551</strain>
    </source>
</reference>
<name>A0A221KC29_VITFI</name>
<proteinExistence type="predicted"/>
<protein>
    <submittedName>
        <fullName evidence="1">Uncharacterized protein</fullName>
    </submittedName>
</protein>
<gene>
    <name evidence="1" type="ORF">VITFI_CDS0816</name>
</gene>
<evidence type="ECO:0000313" key="2">
    <source>
        <dbReference type="Proteomes" id="UP000199729"/>
    </source>
</evidence>
<accession>A0A221KC29</accession>
<organism evidence="1 2">
    <name type="scientific">Vitreoscilla filiformis</name>
    <dbReference type="NCBI Taxonomy" id="63"/>
    <lineage>
        <taxon>Bacteria</taxon>
        <taxon>Pseudomonadati</taxon>
        <taxon>Pseudomonadota</taxon>
        <taxon>Betaproteobacteria</taxon>
        <taxon>Neisseriales</taxon>
        <taxon>Neisseriaceae</taxon>
        <taxon>Vitreoscilla</taxon>
    </lineage>
</organism>
<dbReference type="Proteomes" id="UP000199729">
    <property type="component" value="Chromosome"/>
</dbReference>
<sequence length="242" mass="26429">MGLRPLDAGVVRVFLRLLAQDARLDHTWHLTDHPEADVCLLAPDVPTPPHEAGLCVRILPAEAPAPAPGQHHLRRPLQLEDFIDLLNAIPLSEPAPADLLAPQFLAHQIHIELNTRLRLRRWPAAHTLAARSEFRRLAAFLSARYLTMQELATHSQVDWPVCVEFLHAMHGLGLLERHGGSAMPHAHSTALPIAPETPRVRLATPAANAPSQTAPSRVLGMLERLRGRLGLTGHSGHAAHAG</sequence>
<dbReference type="KEGG" id="vff:VITFI_CDS0816"/>
<evidence type="ECO:0000313" key="1">
    <source>
        <dbReference type="EMBL" id="ASM76594.1"/>
    </source>
</evidence>
<dbReference type="AlphaFoldDB" id="A0A221KC29"/>
<dbReference type="EMBL" id="CP022423">
    <property type="protein sequence ID" value="ASM76594.1"/>
    <property type="molecule type" value="Genomic_DNA"/>
</dbReference>